<accession>A0A2S9E2F0</accession>
<gene>
    <name evidence="1" type="ORF">CQ006_04830</name>
</gene>
<dbReference type="AlphaFoldDB" id="A0A2S9E2F0"/>
<dbReference type="RefSeq" id="WP_105225707.1">
    <property type="nucleotide sequence ID" value="NZ_PCQE01000004.1"/>
</dbReference>
<comment type="caution">
    <text evidence="1">The sequence shown here is derived from an EMBL/GenBank/DDBJ whole genome shotgun (WGS) entry which is preliminary data.</text>
</comment>
<evidence type="ECO:0000313" key="1">
    <source>
        <dbReference type="EMBL" id="PRC09036.1"/>
    </source>
</evidence>
<dbReference type="EMBL" id="PCQE01000004">
    <property type="protein sequence ID" value="PRC09036.1"/>
    <property type="molecule type" value="Genomic_DNA"/>
</dbReference>
<proteinExistence type="predicted"/>
<reference evidence="1 2" key="1">
    <citation type="submission" date="2017-09" db="EMBL/GenBank/DDBJ databases">
        <title>Genomic, metabolic, and phenotypic characteristics of bacterial isolates from the natural microbiome of the model nematode Caenorhabditis elegans.</title>
        <authorList>
            <person name="Zimmermann J."/>
            <person name="Obeng N."/>
            <person name="Yang W."/>
            <person name="Obeng O."/>
            <person name="Kissoyan K."/>
            <person name="Pees B."/>
            <person name="Dirksen P."/>
            <person name="Hoppner M."/>
            <person name="Franke A."/>
            <person name="Rosenstiel P."/>
            <person name="Leippe M."/>
            <person name="Dierking K."/>
            <person name="Kaleta C."/>
            <person name="Schulenburg H."/>
        </authorList>
    </citation>
    <scope>NUCLEOTIDE SEQUENCE [LARGE SCALE GENOMIC DNA]</scope>
    <source>
        <strain evidence="1 2">MYb184</strain>
    </source>
</reference>
<protein>
    <submittedName>
        <fullName evidence="1">DUF1566 domain-containing protein</fullName>
    </submittedName>
</protein>
<name>A0A2S9E2F0_PSECE</name>
<organism evidence="1 2">
    <name type="scientific">Pseudomonas cedrina</name>
    <dbReference type="NCBI Taxonomy" id="651740"/>
    <lineage>
        <taxon>Bacteria</taxon>
        <taxon>Pseudomonadati</taxon>
        <taxon>Pseudomonadota</taxon>
        <taxon>Gammaproteobacteria</taxon>
        <taxon>Pseudomonadales</taxon>
        <taxon>Pseudomonadaceae</taxon>
        <taxon>Pseudomonas</taxon>
    </lineage>
</organism>
<evidence type="ECO:0000313" key="2">
    <source>
        <dbReference type="Proteomes" id="UP000239458"/>
    </source>
</evidence>
<dbReference type="Proteomes" id="UP000239458">
    <property type="component" value="Unassembled WGS sequence"/>
</dbReference>
<sequence length="203" mass="22377">MKAKNISIEADGLKLKGPADRMIQLIAASMLSQALPPAANVQPAVHTAAPEIGQPWPGQGGLNGGFVHARDDVPAHYLIIAEKDVGSLEWGARGVEVKGLSKTDGLTNTQVLIGNDEERQYPAANACAEYQADGHHDFYLPAAAELYHCWVNCPEVFAQDCYYWSSSQRSAYSAFFMYFVDGYQFSSAKSFELRVRPVRRFFI</sequence>